<evidence type="ECO:0000259" key="1">
    <source>
        <dbReference type="PROSITE" id="PS50943"/>
    </source>
</evidence>
<proteinExistence type="predicted"/>
<evidence type="ECO:0000313" key="3">
    <source>
        <dbReference type="Proteomes" id="UP000315816"/>
    </source>
</evidence>
<protein>
    <submittedName>
        <fullName evidence="2">Helix-turn-helix domain-containing protein</fullName>
    </submittedName>
</protein>
<dbReference type="AlphaFoldDB" id="A0A545SM14"/>
<gene>
    <name evidence="2" type="ORF">FIL88_14685</name>
</gene>
<dbReference type="InterPro" id="IPR010982">
    <property type="entry name" value="Lambda_DNA-bd_dom_sf"/>
</dbReference>
<dbReference type="PROSITE" id="PS50943">
    <property type="entry name" value="HTH_CROC1"/>
    <property type="match status" value="1"/>
</dbReference>
<evidence type="ECO:0000313" key="2">
    <source>
        <dbReference type="EMBL" id="TQV66017.1"/>
    </source>
</evidence>
<feature type="domain" description="HTH cro/C1-type" evidence="1">
    <location>
        <begin position="11"/>
        <end position="65"/>
    </location>
</feature>
<dbReference type="Pfam" id="PF09856">
    <property type="entry name" value="ScfRs"/>
    <property type="match status" value="1"/>
</dbReference>
<dbReference type="SMART" id="SM00530">
    <property type="entry name" value="HTH_XRE"/>
    <property type="match status" value="1"/>
</dbReference>
<sequence>MPHSRLTGSRIRERRLVLGLKQAALAKEVGISAAYLNLIEHNRRRVGDALLDAISKVLRTDPAVLAEGAEAALLGALSEADKRLPQAQAELDRSEDFAGRFPGWASLVTAQNQRIQELEQMVEALSDRLTHDPELAASLHEVISAVTAIRSTAAILSGGGEVDQEWQDRFLRNMRDEGMRLSGAAQGLVEFLDAGASAEVVPIGPAEELATFLEAHDHFFPVLEEVTGSDAGVHDRAIGRLIADSDALTSREAQDMARQFLSQYMSEAVAMPLQDFQTARETYRWGPMALAHAFDQPLPTVLRRIAFVPPSEGGIGAGVISCDGAGALGLRKSVPGFTLPRFGAACPYWPVFQALAQPDRPMQTVVRQPGGARRRYVCQAICVRRDAPSFNHPPALEAVMLIRELDDALDGEALAHTPPVEVGSACRVCPRPDCAARREATILSAG</sequence>
<comment type="caution">
    <text evidence="2">The sequence shown here is derived from an EMBL/GenBank/DDBJ whole genome shotgun (WGS) entry which is preliminary data.</text>
</comment>
<dbReference type="OrthoDB" id="7790108at2"/>
<accession>A0A545SM14</accession>
<dbReference type="RefSeq" id="WP_142854627.1">
    <property type="nucleotide sequence ID" value="NZ_FXWW01000007.1"/>
</dbReference>
<dbReference type="EMBL" id="VICH01000012">
    <property type="protein sequence ID" value="TQV66017.1"/>
    <property type="molecule type" value="Genomic_DNA"/>
</dbReference>
<dbReference type="GO" id="GO:0003677">
    <property type="term" value="F:DNA binding"/>
    <property type="evidence" value="ECO:0007669"/>
    <property type="project" value="InterPro"/>
</dbReference>
<dbReference type="CDD" id="cd00093">
    <property type="entry name" value="HTH_XRE"/>
    <property type="match status" value="1"/>
</dbReference>
<dbReference type="Proteomes" id="UP000315816">
    <property type="component" value="Unassembled WGS sequence"/>
</dbReference>
<dbReference type="InterPro" id="IPR018653">
    <property type="entry name" value="ScfR_C"/>
</dbReference>
<dbReference type="InterPro" id="IPR001387">
    <property type="entry name" value="Cro/C1-type_HTH"/>
</dbReference>
<dbReference type="Pfam" id="PF01381">
    <property type="entry name" value="HTH_3"/>
    <property type="match status" value="1"/>
</dbReference>
<dbReference type="Gene3D" id="1.10.260.40">
    <property type="entry name" value="lambda repressor-like DNA-binding domains"/>
    <property type="match status" value="1"/>
</dbReference>
<reference evidence="2 3" key="1">
    <citation type="submission" date="2019-06" db="EMBL/GenBank/DDBJ databases">
        <title>A novel species of marine bacteria.</title>
        <authorList>
            <person name="Wang Y."/>
        </authorList>
    </citation>
    <scope>NUCLEOTIDE SEQUENCE [LARGE SCALE GENOMIC DNA]</scope>
    <source>
        <strain evidence="2 3">MA1-10</strain>
    </source>
</reference>
<keyword evidence="3" id="KW-1185">Reference proteome</keyword>
<dbReference type="SUPFAM" id="SSF47413">
    <property type="entry name" value="lambda repressor-like DNA-binding domains"/>
    <property type="match status" value="1"/>
</dbReference>
<organism evidence="2 3">
    <name type="scientific">Aliiroseovarius halocynthiae</name>
    <dbReference type="NCBI Taxonomy" id="985055"/>
    <lineage>
        <taxon>Bacteria</taxon>
        <taxon>Pseudomonadati</taxon>
        <taxon>Pseudomonadota</taxon>
        <taxon>Alphaproteobacteria</taxon>
        <taxon>Rhodobacterales</taxon>
        <taxon>Paracoccaceae</taxon>
        <taxon>Aliiroseovarius</taxon>
    </lineage>
</organism>
<name>A0A545SM14_9RHOB</name>